<sequence>MTLSVPSASSSSTAAAGSIFCTTLTDILVEVTGSSDLSMDPAGVRDEGKEDSSRWVTGGSLWVSGESLLAATLEGVTLFFRAGTAAAVLDTTLATGSTTGAIEAALTTASCSTEVDVFFFFFFTGSSSASPPPKIVSRNPSPNAENPV</sequence>
<feature type="compositionally biased region" description="Polar residues" evidence="1">
    <location>
        <begin position="138"/>
        <end position="148"/>
    </location>
</feature>
<feature type="region of interest" description="Disordered" evidence="1">
    <location>
        <begin position="128"/>
        <end position="148"/>
    </location>
</feature>
<evidence type="ECO:0000313" key="2">
    <source>
        <dbReference type="EMBL" id="CAG6631640.1"/>
    </source>
</evidence>
<dbReference type="AlphaFoldDB" id="A0A8D8VS47"/>
<organism evidence="2">
    <name type="scientific">Cacopsylla melanoneura</name>
    <dbReference type="NCBI Taxonomy" id="428564"/>
    <lineage>
        <taxon>Eukaryota</taxon>
        <taxon>Metazoa</taxon>
        <taxon>Ecdysozoa</taxon>
        <taxon>Arthropoda</taxon>
        <taxon>Hexapoda</taxon>
        <taxon>Insecta</taxon>
        <taxon>Pterygota</taxon>
        <taxon>Neoptera</taxon>
        <taxon>Paraneoptera</taxon>
        <taxon>Hemiptera</taxon>
        <taxon>Sternorrhyncha</taxon>
        <taxon>Psylloidea</taxon>
        <taxon>Psyllidae</taxon>
        <taxon>Psyllinae</taxon>
        <taxon>Cacopsylla</taxon>
    </lineage>
</organism>
<proteinExistence type="predicted"/>
<dbReference type="EMBL" id="HBUF01077486">
    <property type="protein sequence ID" value="CAG6631640.1"/>
    <property type="molecule type" value="Transcribed_RNA"/>
</dbReference>
<reference evidence="2" key="1">
    <citation type="submission" date="2021-05" db="EMBL/GenBank/DDBJ databases">
        <authorList>
            <person name="Alioto T."/>
            <person name="Alioto T."/>
            <person name="Gomez Garrido J."/>
        </authorList>
    </citation>
    <scope>NUCLEOTIDE SEQUENCE</scope>
</reference>
<name>A0A8D8VS47_9HEMI</name>
<accession>A0A8D8VS47</accession>
<protein>
    <submittedName>
        <fullName evidence="2">Uncharacterized protein</fullName>
    </submittedName>
</protein>
<evidence type="ECO:0000256" key="1">
    <source>
        <dbReference type="SAM" id="MobiDB-lite"/>
    </source>
</evidence>